<dbReference type="GO" id="GO:0004364">
    <property type="term" value="F:glutathione transferase activity"/>
    <property type="evidence" value="ECO:0007669"/>
    <property type="project" value="UniProtKB-UniRule"/>
</dbReference>
<dbReference type="GO" id="GO:0005829">
    <property type="term" value="C:cytosol"/>
    <property type="evidence" value="ECO:0007669"/>
    <property type="project" value="UniProtKB-SubCell"/>
</dbReference>
<comment type="subcellular location">
    <subcellularLocation>
        <location evidence="3">Cytoplasm</location>
        <location evidence="3">Cytosol</location>
    </subcellularLocation>
</comment>
<keyword evidence="7" id="KW-1185">Reference proteome</keyword>
<dbReference type="SUPFAM" id="SSF52833">
    <property type="entry name" value="Thioredoxin-like"/>
    <property type="match status" value="1"/>
</dbReference>
<dbReference type="InterPro" id="IPR010987">
    <property type="entry name" value="Glutathione-S-Trfase_C-like"/>
</dbReference>
<dbReference type="SFLD" id="SFLDS00019">
    <property type="entry name" value="Glutathione_Transferase_(cytos"/>
    <property type="match status" value="1"/>
</dbReference>
<dbReference type="PANTHER" id="PTHR11260">
    <property type="entry name" value="GLUTATHIONE S-TRANSFERASE, GST, SUPERFAMILY, GST DOMAIN CONTAINING"/>
    <property type="match status" value="1"/>
</dbReference>
<dbReference type="PROSITE" id="PS50404">
    <property type="entry name" value="GST_NTER"/>
    <property type="match status" value="1"/>
</dbReference>
<evidence type="ECO:0000256" key="2">
    <source>
        <dbReference type="ARBA" id="ARBA00047960"/>
    </source>
</evidence>
<keyword evidence="3" id="KW-0963">Cytoplasm</keyword>
<dbReference type="SUPFAM" id="SSF47616">
    <property type="entry name" value="GST C-terminal domain-like"/>
    <property type="match status" value="1"/>
</dbReference>
<accession>A0AAD6ETE3</accession>
<dbReference type="InterPro" id="IPR045073">
    <property type="entry name" value="Omega/Tau-like"/>
</dbReference>
<dbReference type="SFLD" id="SFLDG00358">
    <property type="entry name" value="Main_(cytGST)"/>
    <property type="match status" value="1"/>
</dbReference>
<name>A0AAD6ETE3_9POAL</name>
<evidence type="ECO:0000313" key="7">
    <source>
        <dbReference type="Proteomes" id="UP001210211"/>
    </source>
</evidence>
<dbReference type="CDD" id="cd03058">
    <property type="entry name" value="GST_N_Tau"/>
    <property type="match status" value="1"/>
</dbReference>
<organism evidence="6 7">
    <name type="scientific">Rhynchospora tenuis</name>
    <dbReference type="NCBI Taxonomy" id="198213"/>
    <lineage>
        <taxon>Eukaryota</taxon>
        <taxon>Viridiplantae</taxon>
        <taxon>Streptophyta</taxon>
        <taxon>Embryophyta</taxon>
        <taxon>Tracheophyta</taxon>
        <taxon>Spermatophyta</taxon>
        <taxon>Magnoliopsida</taxon>
        <taxon>Liliopsida</taxon>
        <taxon>Poales</taxon>
        <taxon>Cyperaceae</taxon>
        <taxon>Cyperoideae</taxon>
        <taxon>Rhynchosporeae</taxon>
        <taxon>Rhynchospora</taxon>
    </lineage>
</organism>
<dbReference type="AlphaFoldDB" id="A0AAD6ETE3"/>
<dbReference type="EMBL" id="JAMRDG010000001">
    <property type="protein sequence ID" value="KAJ3700558.1"/>
    <property type="molecule type" value="Genomic_DNA"/>
</dbReference>
<gene>
    <name evidence="6" type="ORF">LUZ61_004263</name>
</gene>
<comment type="function">
    <text evidence="3">Is involved in the conjugation of reduced glutathione to a wide number of exogenous and endogenous hydrophobic electrophiles.</text>
</comment>
<dbReference type="Proteomes" id="UP001210211">
    <property type="component" value="Unassembled WGS sequence"/>
</dbReference>
<dbReference type="Gene3D" id="3.40.30.10">
    <property type="entry name" value="Glutaredoxin"/>
    <property type="match status" value="1"/>
</dbReference>
<dbReference type="InterPro" id="IPR036249">
    <property type="entry name" value="Thioredoxin-like_sf"/>
</dbReference>
<dbReference type="CDD" id="cd03185">
    <property type="entry name" value="GST_C_Tau"/>
    <property type="match status" value="1"/>
</dbReference>
<feature type="domain" description="GST C-terminal" evidence="5">
    <location>
        <begin position="98"/>
        <end position="235"/>
    </location>
</feature>
<dbReference type="PROSITE" id="PS50405">
    <property type="entry name" value="GST_CTER"/>
    <property type="match status" value="1"/>
</dbReference>
<sequence length="240" mass="27033">MMVGDCAKIMYEVKEVKLYGTWGSTYTAVVQNALKLKEVKYKYVQEDLENKSEELLRINPVHKQVPVLVVDGRPIAESLVILEYVDEMWKSPPIMPEDPYERAMVRFWADFIYKKVAPCSYTILFTVGEALEKAIEEFTRNLATLEEGIGKDFANAGKPFIHGAKPGLLDIIMGSSSGGIRLLADLTGKELIDKDKVPLVYSSVHSFESLPIAKETQVPYEQLLSRVLAKREKAFATEQP</sequence>
<comment type="caution">
    <text evidence="6">The sequence shown here is derived from an EMBL/GenBank/DDBJ whole genome shotgun (WGS) entry which is preliminary data.</text>
</comment>
<evidence type="ECO:0000313" key="6">
    <source>
        <dbReference type="EMBL" id="KAJ3700558.1"/>
    </source>
</evidence>
<dbReference type="InterPro" id="IPR040079">
    <property type="entry name" value="Glutathione_S-Trfase"/>
</dbReference>
<dbReference type="InterPro" id="IPR036282">
    <property type="entry name" value="Glutathione-S-Trfase_C_sf"/>
</dbReference>
<protein>
    <recommendedName>
        <fullName evidence="3">Glutathione S-transferase</fullName>
        <ecNumber evidence="3">2.5.1.18</ecNumber>
    </recommendedName>
</protein>
<reference evidence="6 7" key="1">
    <citation type="journal article" date="2022" name="Cell">
        <title>Repeat-based holocentromeres influence genome architecture and karyotype evolution.</title>
        <authorList>
            <person name="Hofstatter P.G."/>
            <person name="Thangavel G."/>
            <person name="Lux T."/>
            <person name="Neumann P."/>
            <person name="Vondrak T."/>
            <person name="Novak P."/>
            <person name="Zhang M."/>
            <person name="Costa L."/>
            <person name="Castellani M."/>
            <person name="Scott A."/>
            <person name="Toegelov H."/>
            <person name="Fuchs J."/>
            <person name="Mata-Sucre Y."/>
            <person name="Dias Y."/>
            <person name="Vanzela A.L.L."/>
            <person name="Huettel B."/>
            <person name="Almeida C.C.S."/>
            <person name="Simkova H."/>
            <person name="Souza G."/>
            <person name="Pedrosa-Harand A."/>
            <person name="Macas J."/>
            <person name="Mayer K.F.X."/>
            <person name="Houben A."/>
            <person name="Marques A."/>
        </authorList>
    </citation>
    <scope>NUCLEOTIDE SEQUENCE [LARGE SCALE GENOMIC DNA]</scope>
    <source>
        <strain evidence="6">RhyTen1mFocal</strain>
    </source>
</reference>
<dbReference type="PANTHER" id="PTHR11260:SF676">
    <property type="entry name" value="GLUTATHIONE S-TRANSFERASE U8"/>
    <property type="match status" value="1"/>
</dbReference>
<dbReference type="InterPro" id="IPR004045">
    <property type="entry name" value="Glutathione_S-Trfase_N"/>
</dbReference>
<dbReference type="InterPro" id="IPR045074">
    <property type="entry name" value="GST_C_Tau"/>
</dbReference>
<dbReference type="Gene3D" id="1.20.1050.10">
    <property type="match status" value="1"/>
</dbReference>
<dbReference type="Pfam" id="PF02798">
    <property type="entry name" value="GST_N"/>
    <property type="match status" value="1"/>
</dbReference>
<dbReference type="GO" id="GO:0006749">
    <property type="term" value="P:glutathione metabolic process"/>
    <property type="evidence" value="ECO:0007669"/>
    <property type="project" value="InterPro"/>
</dbReference>
<evidence type="ECO:0000259" key="5">
    <source>
        <dbReference type="PROSITE" id="PS50405"/>
    </source>
</evidence>
<keyword evidence="1 3" id="KW-0808">Transferase</keyword>
<dbReference type="EC" id="2.5.1.18" evidence="3"/>
<comment type="catalytic activity">
    <reaction evidence="2 3">
        <text>RX + glutathione = an S-substituted glutathione + a halide anion + H(+)</text>
        <dbReference type="Rhea" id="RHEA:16437"/>
        <dbReference type="ChEBI" id="CHEBI:15378"/>
        <dbReference type="ChEBI" id="CHEBI:16042"/>
        <dbReference type="ChEBI" id="CHEBI:17792"/>
        <dbReference type="ChEBI" id="CHEBI:57925"/>
        <dbReference type="ChEBI" id="CHEBI:90779"/>
        <dbReference type="EC" id="2.5.1.18"/>
    </reaction>
</comment>
<feature type="domain" description="GST N-terminal" evidence="4">
    <location>
        <begin position="14"/>
        <end position="93"/>
    </location>
</feature>
<evidence type="ECO:0000259" key="4">
    <source>
        <dbReference type="PROSITE" id="PS50404"/>
    </source>
</evidence>
<evidence type="ECO:0000256" key="1">
    <source>
        <dbReference type="ARBA" id="ARBA00022679"/>
    </source>
</evidence>
<proteinExistence type="inferred from homology"/>
<comment type="similarity">
    <text evidence="3">Belongs to the GST superfamily.</text>
</comment>
<evidence type="ECO:0000256" key="3">
    <source>
        <dbReference type="RuleBase" id="RU369102"/>
    </source>
</evidence>
<dbReference type="SFLD" id="SFLDG01152">
    <property type="entry name" value="Main.3:_Omega-_and_Tau-like"/>
    <property type="match status" value="1"/>
</dbReference>